<comment type="subcellular location">
    <subcellularLocation>
        <location evidence="1 4">Bacterial flagellum basal body</location>
    </subcellularLocation>
</comment>
<dbReference type="PANTHER" id="PTHR34653:SF1">
    <property type="entry name" value="FLAGELLAR HOOK-BASAL BODY COMPLEX PROTEIN FLIE"/>
    <property type="match status" value="1"/>
</dbReference>
<dbReference type="OrthoDB" id="9812413at2"/>
<evidence type="ECO:0000256" key="2">
    <source>
        <dbReference type="ARBA" id="ARBA00009272"/>
    </source>
</evidence>
<dbReference type="EMBL" id="FMKA01000003">
    <property type="protein sequence ID" value="SCP95939.1"/>
    <property type="molecule type" value="Genomic_DNA"/>
</dbReference>
<organism evidence="6 7">
    <name type="scientific">Anaerobium acetethylicum</name>
    <dbReference type="NCBI Taxonomy" id="1619234"/>
    <lineage>
        <taxon>Bacteria</taxon>
        <taxon>Bacillati</taxon>
        <taxon>Bacillota</taxon>
        <taxon>Clostridia</taxon>
        <taxon>Lachnospirales</taxon>
        <taxon>Lachnospiraceae</taxon>
        <taxon>Anaerobium</taxon>
    </lineage>
</organism>
<name>A0A1D3TQQ8_9FIRM</name>
<evidence type="ECO:0000256" key="4">
    <source>
        <dbReference type="HAMAP-Rule" id="MF_00724"/>
    </source>
</evidence>
<keyword evidence="6" id="KW-0966">Cell projection</keyword>
<evidence type="ECO:0000313" key="6">
    <source>
        <dbReference type="EMBL" id="SCP95939.1"/>
    </source>
</evidence>
<dbReference type="Pfam" id="PF02049">
    <property type="entry name" value="FliE"/>
    <property type="match status" value="1"/>
</dbReference>
<dbReference type="HAMAP" id="MF_00724">
    <property type="entry name" value="FliE"/>
    <property type="match status" value="1"/>
</dbReference>
<sequence length="104" mass="11372">MLDISSLYSVGSGLIQQASSASTAADTEKPGFGTVLQSAMDMIKETNQFQNVAETEEMNFAMGYSDNTHDLAVAQQKANVSLQYTVAVRDRLLDAYKEIMNIQI</sequence>
<accession>A0A1D3TQQ8</accession>
<evidence type="ECO:0000313" key="7">
    <source>
        <dbReference type="Proteomes" id="UP000199315"/>
    </source>
</evidence>
<keyword evidence="6" id="KW-0969">Cilium</keyword>
<evidence type="ECO:0000256" key="3">
    <source>
        <dbReference type="ARBA" id="ARBA00023143"/>
    </source>
</evidence>
<dbReference type="GO" id="GO:0009425">
    <property type="term" value="C:bacterial-type flagellum basal body"/>
    <property type="evidence" value="ECO:0007669"/>
    <property type="project" value="UniProtKB-SubCell"/>
</dbReference>
<gene>
    <name evidence="4" type="primary">fliE</name>
    <name evidence="6" type="ORF">SAMN05421730_100361</name>
</gene>
<dbReference type="Proteomes" id="UP000199315">
    <property type="component" value="Unassembled WGS sequence"/>
</dbReference>
<keyword evidence="6" id="KW-0282">Flagellum</keyword>
<dbReference type="AlphaFoldDB" id="A0A1D3TQQ8"/>
<evidence type="ECO:0000256" key="5">
    <source>
        <dbReference type="NCBIfam" id="TIGR00205"/>
    </source>
</evidence>
<protein>
    <recommendedName>
        <fullName evidence="4 5">Flagellar hook-basal body complex protein FliE</fullName>
    </recommendedName>
</protein>
<dbReference type="InterPro" id="IPR001624">
    <property type="entry name" value="FliE"/>
</dbReference>
<evidence type="ECO:0000256" key="1">
    <source>
        <dbReference type="ARBA" id="ARBA00004117"/>
    </source>
</evidence>
<proteinExistence type="inferred from homology"/>
<dbReference type="RefSeq" id="WP_091230716.1">
    <property type="nucleotide sequence ID" value="NZ_FMKA01000003.1"/>
</dbReference>
<keyword evidence="7" id="KW-1185">Reference proteome</keyword>
<dbReference type="GO" id="GO:0071973">
    <property type="term" value="P:bacterial-type flagellum-dependent cell motility"/>
    <property type="evidence" value="ECO:0007669"/>
    <property type="project" value="InterPro"/>
</dbReference>
<dbReference type="STRING" id="1619234.SAMN05421730_100361"/>
<dbReference type="NCBIfam" id="TIGR00205">
    <property type="entry name" value="fliE"/>
    <property type="match status" value="1"/>
</dbReference>
<dbReference type="GO" id="GO:0003774">
    <property type="term" value="F:cytoskeletal motor activity"/>
    <property type="evidence" value="ECO:0007669"/>
    <property type="project" value="InterPro"/>
</dbReference>
<comment type="similarity">
    <text evidence="2 4">Belongs to the FliE family.</text>
</comment>
<dbReference type="PANTHER" id="PTHR34653">
    <property type="match status" value="1"/>
</dbReference>
<dbReference type="GO" id="GO:0005198">
    <property type="term" value="F:structural molecule activity"/>
    <property type="evidence" value="ECO:0007669"/>
    <property type="project" value="UniProtKB-UniRule"/>
</dbReference>
<reference evidence="6 7" key="1">
    <citation type="submission" date="2016-09" db="EMBL/GenBank/DDBJ databases">
        <authorList>
            <person name="Capua I."/>
            <person name="De Benedictis P."/>
            <person name="Joannis T."/>
            <person name="Lombin L.H."/>
            <person name="Cattoli G."/>
        </authorList>
    </citation>
    <scope>NUCLEOTIDE SEQUENCE [LARGE SCALE GENOMIC DNA]</scope>
    <source>
        <strain evidence="6 7">GluBS11</strain>
    </source>
</reference>
<keyword evidence="3 4" id="KW-0975">Bacterial flagellum</keyword>